<organism evidence="2 3">
    <name type="scientific">Lactobacillus nasalidis</name>
    <dbReference type="NCBI Taxonomy" id="2797258"/>
    <lineage>
        <taxon>Bacteria</taxon>
        <taxon>Bacillati</taxon>
        <taxon>Bacillota</taxon>
        <taxon>Bacilli</taxon>
        <taxon>Lactobacillales</taxon>
        <taxon>Lactobacillaceae</taxon>
        <taxon>Lactobacillus</taxon>
    </lineage>
</organism>
<keyword evidence="3" id="KW-1185">Reference proteome</keyword>
<dbReference type="EMBL" id="BOCI01000153">
    <property type="protein sequence ID" value="GHW00923.1"/>
    <property type="molecule type" value="Genomic_DNA"/>
</dbReference>
<dbReference type="Proteomes" id="UP000616547">
    <property type="component" value="Unassembled WGS sequence"/>
</dbReference>
<evidence type="ECO:0000256" key="1">
    <source>
        <dbReference type="SAM" id="MobiDB-lite"/>
    </source>
</evidence>
<sequence>MDRWNDWSKLVNNVGETRSAETDLHKNKTTRASNNTGVKNKHYRAAVRSSNFEPNYSNVRLHFSADKK</sequence>
<protein>
    <submittedName>
        <fullName evidence="2">Uncharacterized protein</fullName>
    </submittedName>
</protein>
<evidence type="ECO:0000313" key="3">
    <source>
        <dbReference type="Proteomes" id="UP000616547"/>
    </source>
</evidence>
<proteinExistence type="predicted"/>
<feature type="region of interest" description="Disordered" evidence="1">
    <location>
        <begin position="18"/>
        <end position="38"/>
    </location>
</feature>
<name>A0ABQ3W3E6_9LACO</name>
<gene>
    <name evidence="2" type="ORF">lacNasYZ03_06100</name>
</gene>
<reference evidence="3" key="1">
    <citation type="submission" date="2021-01" db="EMBL/GenBank/DDBJ databases">
        <title>Draft genome sequence of Nasalis larvatus strain YZ03.</title>
        <authorList>
            <person name="Suzuki-Hashido N."/>
            <person name="Tsuchida S."/>
            <person name="Hayakawa T."/>
        </authorList>
    </citation>
    <scope>NUCLEOTIDE SEQUENCE [LARGE SCALE GENOMIC DNA]</scope>
    <source>
        <strain evidence="3">YZ03</strain>
    </source>
</reference>
<comment type="caution">
    <text evidence="2">The sequence shown here is derived from an EMBL/GenBank/DDBJ whole genome shotgun (WGS) entry which is preliminary data.</text>
</comment>
<evidence type="ECO:0000313" key="2">
    <source>
        <dbReference type="EMBL" id="GHW00923.1"/>
    </source>
</evidence>
<dbReference type="RefSeq" id="WP_201335981.1">
    <property type="nucleotide sequence ID" value="NZ_BOCI01000153.1"/>
</dbReference>
<accession>A0ABQ3W3E6</accession>